<reference evidence="3 4" key="2">
    <citation type="submission" date="2024-07" db="EMBL/GenBank/DDBJ databases">
        <authorList>
            <person name="Akdeniz Z."/>
        </authorList>
    </citation>
    <scope>NUCLEOTIDE SEQUENCE [LARGE SCALE GENOMIC DNA]</scope>
</reference>
<dbReference type="EMBL" id="CAXDID020000232">
    <property type="protein sequence ID" value="CAL6060862.1"/>
    <property type="molecule type" value="Genomic_DNA"/>
</dbReference>
<evidence type="ECO:0000313" key="4">
    <source>
        <dbReference type="Proteomes" id="UP001642409"/>
    </source>
</evidence>
<evidence type="ECO:0000313" key="2">
    <source>
        <dbReference type="EMBL" id="CAI9957680.1"/>
    </source>
</evidence>
<comment type="caution">
    <text evidence="2">The sequence shown here is derived from an EMBL/GenBank/DDBJ whole genome shotgun (WGS) entry which is preliminary data.</text>
</comment>
<proteinExistence type="predicted"/>
<evidence type="ECO:0000313" key="3">
    <source>
        <dbReference type="EMBL" id="CAL6060862.1"/>
    </source>
</evidence>
<organism evidence="2">
    <name type="scientific">Hexamita inflata</name>
    <dbReference type="NCBI Taxonomy" id="28002"/>
    <lineage>
        <taxon>Eukaryota</taxon>
        <taxon>Metamonada</taxon>
        <taxon>Diplomonadida</taxon>
        <taxon>Hexamitidae</taxon>
        <taxon>Hexamitinae</taxon>
        <taxon>Hexamita</taxon>
    </lineage>
</organism>
<accession>A0AA86QTR8</accession>
<feature type="transmembrane region" description="Helical" evidence="1">
    <location>
        <begin position="42"/>
        <end position="61"/>
    </location>
</feature>
<keyword evidence="1" id="KW-0812">Transmembrane</keyword>
<dbReference type="Proteomes" id="UP001642409">
    <property type="component" value="Unassembled WGS sequence"/>
</dbReference>
<reference evidence="2" key="1">
    <citation type="submission" date="2023-06" db="EMBL/GenBank/DDBJ databases">
        <authorList>
            <person name="Kurt Z."/>
        </authorList>
    </citation>
    <scope>NUCLEOTIDE SEQUENCE</scope>
</reference>
<protein>
    <submittedName>
        <fullName evidence="3">Hypothetical_protein</fullName>
    </submittedName>
</protein>
<evidence type="ECO:0000256" key="1">
    <source>
        <dbReference type="SAM" id="Phobius"/>
    </source>
</evidence>
<sequence>MHRFINFIRYLYFFFVHLYLLINNFGIYCWQIKLIDQLFPNLCIQGASIISLIYPGIYPAVLVNPISNYSSITGFQNSEPKQERRPEKFTLFRHKYEMNDIEQSNLCFQTDTQKKLLMLKMKNDNRITKSNLE</sequence>
<gene>
    <name evidence="2" type="ORF">HINF_LOCUS45325</name>
    <name evidence="3" type="ORF">HINF_LOCUS49431</name>
</gene>
<name>A0AA86QTR8_9EUKA</name>
<feature type="transmembrane region" description="Helical" evidence="1">
    <location>
        <begin position="12"/>
        <end position="30"/>
    </location>
</feature>
<dbReference type="AlphaFoldDB" id="A0AA86QTR8"/>
<keyword evidence="1" id="KW-1133">Transmembrane helix</keyword>
<keyword evidence="4" id="KW-1185">Reference proteome</keyword>
<keyword evidence="1" id="KW-0472">Membrane</keyword>
<dbReference type="EMBL" id="CATOUU010000890">
    <property type="protein sequence ID" value="CAI9957680.1"/>
    <property type="molecule type" value="Genomic_DNA"/>
</dbReference>